<evidence type="ECO:0000259" key="1">
    <source>
        <dbReference type="Pfam" id="PF02698"/>
    </source>
</evidence>
<dbReference type="Pfam" id="PF02698">
    <property type="entry name" value="DUF218"/>
    <property type="match status" value="1"/>
</dbReference>
<dbReference type="Proteomes" id="UP000262969">
    <property type="component" value="Unassembled WGS sequence"/>
</dbReference>
<dbReference type="GO" id="GO:0005886">
    <property type="term" value="C:plasma membrane"/>
    <property type="evidence" value="ECO:0007669"/>
    <property type="project" value="TreeGrafter"/>
</dbReference>
<dbReference type="Gene3D" id="3.40.50.620">
    <property type="entry name" value="HUPs"/>
    <property type="match status" value="1"/>
</dbReference>
<feature type="domain" description="DUF218" evidence="1">
    <location>
        <begin position="23"/>
        <end position="148"/>
    </location>
</feature>
<gene>
    <name evidence="2" type="ORF">DHW61_02680</name>
</gene>
<dbReference type="AlphaFoldDB" id="A0A3D2X2F9"/>
<comment type="caution">
    <text evidence="2">The sequence shown here is derived from an EMBL/GenBank/DDBJ whole genome shotgun (WGS) entry which is preliminary data.</text>
</comment>
<dbReference type="CDD" id="cd06259">
    <property type="entry name" value="YdcF-like"/>
    <property type="match status" value="1"/>
</dbReference>
<evidence type="ECO:0000313" key="3">
    <source>
        <dbReference type="Proteomes" id="UP000262969"/>
    </source>
</evidence>
<dbReference type="EMBL" id="DPVV01000096">
    <property type="protein sequence ID" value="HCL01311.1"/>
    <property type="molecule type" value="Genomic_DNA"/>
</dbReference>
<dbReference type="InterPro" id="IPR014729">
    <property type="entry name" value="Rossmann-like_a/b/a_fold"/>
</dbReference>
<protein>
    <recommendedName>
        <fullName evidence="1">DUF218 domain-containing protein</fullName>
    </recommendedName>
</protein>
<proteinExistence type="predicted"/>
<dbReference type="InterPro" id="IPR003848">
    <property type="entry name" value="DUF218"/>
</dbReference>
<sequence length="206" mass="23446">MNIRIIEDITNFIFVEDILEKSDVIMIPGGSYPELPEQAARLWENGYAPIIVPSGGVSVKTGKFNGVKSKCEIYHKDYLTECDFYTDVLTINNVAKEKIIGENRSGSTAENARYTRQVLDDKGISPKTAIICCKNFHARRCLMFYQFAFPNTKFYISSVPYYEKGHDINRDNWYKTDSGLNRVLGELARLGSQFNLEFLSLKDGLL</sequence>
<organism evidence="2 3">
    <name type="scientific">Lachnoclostridium phytofermentans</name>
    <dbReference type="NCBI Taxonomy" id="66219"/>
    <lineage>
        <taxon>Bacteria</taxon>
        <taxon>Bacillati</taxon>
        <taxon>Bacillota</taxon>
        <taxon>Clostridia</taxon>
        <taxon>Lachnospirales</taxon>
        <taxon>Lachnospiraceae</taxon>
    </lineage>
</organism>
<reference evidence="2 3" key="1">
    <citation type="journal article" date="2018" name="Nat. Biotechnol.">
        <title>A standardized bacterial taxonomy based on genome phylogeny substantially revises the tree of life.</title>
        <authorList>
            <person name="Parks D.H."/>
            <person name="Chuvochina M."/>
            <person name="Waite D.W."/>
            <person name="Rinke C."/>
            <person name="Skarshewski A."/>
            <person name="Chaumeil P.A."/>
            <person name="Hugenholtz P."/>
        </authorList>
    </citation>
    <scope>NUCLEOTIDE SEQUENCE [LARGE SCALE GENOMIC DNA]</scope>
    <source>
        <strain evidence="2">UBA11728</strain>
    </source>
</reference>
<evidence type="ECO:0000313" key="2">
    <source>
        <dbReference type="EMBL" id="HCL01311.1"/>
    </source>
</evidence>
<name>A0A3D2X2F9_9FIRM</name>
<accession>A0A3D2X2F9</accession>